<accession>A0A6G1CVB4</accession>
<dbReference type="AlphaFoldDB" id="A0A6G1CVB4"/>
<reference evidence="1 2" key="1">
    <citation type="submission" date="2019-11" db="EMBL/GenBank/DDBJ databases">
        <title>Whole genome sequence of Oryza granulata.</title>
        <authorList>
            <person name="Li W."/>
        </authorList>
    </citation>
    <scope>NUCLEOTIDE SEQUENCE [LARGE SCALE GENOMIC DNA]</scope>
    <source>
        <strain evidence="2">cv. Menghai</strain>
        <tissue evidence="1">Leaf</tissue>
    </source>
</reference>
<dbReference type="Proteomes" id="UP000479710">
    <property type="component" value="Unassembled WGS sequence"/>
</dbReference>
<name>A0A6G1CVB4_9ORYZ</name>
<evidence type="ECO:0000313" key="2">
    <source>
        <dbReference type="Proteomes" id="UP000479710"/>
    </source>
</evidence>
<feature type="non-terminal residue" evidence="1">
    <location>
        <position position="61"/>
    </location>
</feature>
<gene>
    <name evidence="1" type="ORF">E2562_030718</name>
</gene>
<organism evidence="1 2">
    <name type="scientific">Oryza meyeriana var. granulata</name>
    <dbReference type="NCBI Taxonomy" id="110450"/>
    <lineage>
        <taxon>Eukaryota</taxon>
        <taxon>Viridiplantae</taxon>
        <taxon>Streptophyta</taxon>
        <taxon>Embryophyta</taxon>
        <taxon>Tracheophyta</taxon>
        <taxon>Spermatophyta</taxon>
        <taxon>Magnoliopsida</taxon>
        <taxon>Liliopsida</taxon>
        <taxon>Poales</taxon>
        <taxon>Poaceae</taxon>
        <taxon>BOP clade</taxon>
        <taxon>Oryzoideae</taxon>
        <taxon>Oryzeae</taxon>
        <taxon>Oryzinae</taxon>
        <taxon>Oryza</taxon>
        <taxon>Oryza meyeriana</taxon>
    </lineage>
</organism>
<evidence type="ECO:0000313" key="1">
    <source>
        <dbReference type="EMBL" id="KAF0904022.1"/>
    </source>
</evidence>
<comment type="caution">
    <text evidence="1">The sequence shown here is derived from an EMBL/GenBank/DDBJ whole genome shotgun (WGS) entry which is preliminary data.</text>
</comment>
<sequence>MPRAALDMATQDPTGHLVAVFDGTLPRTTAAPLATISTARAATVPFAPPGTAQRPSLLTEN</sequence>
<keyword evidence="2" id="KW-1185">Reference proteome</keyword>
<dbReference type="EMBL" id="SPHZ02000008">
    <property type="protein sequence ID" value="KAF0904022.1"/>
    <property type="molecule type" value="Genomic_DNA"/>
</dbReference>
<protein>
    <submittedName>
        <fullName evidence="1">Uncharacterized protein</fullName>
    </submittedName>
</protein>
<proteinExistence type="predicted"/>